<dbReference type="EC" id="4.4.1.11" evidence="1"/>
<protein>
    <submittedName>
        <fullName evidence="1">Methionine-gamma-lyase</fullName>
        <ecNumber evidence="1">4.4.1.11</ecNumber>
    </submittedName>
</protein>
<dbReference type="Gene3D" id="3.90.1150.10">
    <property type="entry name" value="Aspartate Aminotransferase, domain 1"/>
    <property type="match status" value="1"/>
</dbReference>
<dbReference type="Proteomes" id="UP000094844">
    <property type="component" value="Unassembled WGS sequence"/>
</dbReference>
<proteinExistence type="predicted"/>
<name>A0A1C6YVM3_HAFAL</name>
<accession>A0A1C6YVM3</accession>
<dbReference type="InterPro" id="IPR015422">
    <property type="entry name" value="PyrdxlP-dep_Trfase_small"/>
</dbReference>
<dbReference type="InterPro" id="IPR015424">
    <property type="entry name" value="PyrdxlP-dep_Trfase"/>
</dbReference>
<reference evidence="1 2" key="1">
    <citation type="submission" date="2016-09" db="EMBL/GenBank/DDBJ databases">
        <authorList>
            <person name="Capua I."/>
            <person name="De Benedictis P."/>
            <person name="Joannis T."/>
            <person name="Lombin L.H."/>
            <person name="Cattoli G."/>
        </authorList>
    </citation>
    <scope>NUCLEOTIDE SEQUENCE [LARGE SCALE GENOMIC DNA]</scope>
    <source>
        <strain evidence="1 2">GB001</strain>
    </source>
</reference>
<gene>
    <name evidence="1" type="ORF">BN1044_00345</name>
</gene>
<dbReference type="GO" id="GO:0018826">
    <property type="term" value="F:methionine gamma-lyase activity"/>
    <property type="evidence" value="ECO:0007669"/>
    <property type="project" value="UniProtKB-EC"/>
</dbReference>
<evidence type="ECO:0000313" key="1">
    <source>
        <dbReference type="EMBL" id="SCM50896.1"/>
    </source>
</evidence>
<dbReference type="SUPFAM" id="SSF53383">
    <property type="entry name" value="PLP-dependent transferases"/>
    <property type="match status" value="1"/>
</dbReference>
<sequence length="80" mass="8703">MNGHGGGVVSFKLKDGINGYTRDQASRKLINAFELITIATSLGEEHTLVQMNGENLIRISVGLESSRDIIGDIHQALSFF</sequence>
<dbReference type="EMBL" id="FMIQ01000006">
    <property type="protein sequence ID" value="SCM50896.1"/>
    <property type="molecule type" value="Genomic_DNA"/>
</dbReference>
<organism evidence="1 2">
    <name type="scientific">Hafnia alvei</name>
    <dbReference type="NCBI Taxonomy" id="569"/>
    <lineage>
        <taxon>Bacteria</taxon>
        <taxon>Pseudomonadati</taxon>
        <taxon>Pseudomonadota</taxon>
        <taxon>Gammaproteobacteria</taxon>
        <taxon>Enterobacterales</taxon>
        <taxon>Hafniaceae</taxon>
        <taxon>Hafnia</taxon>
    </lineage>
</organism>
<keyword evidence="1" id="KW-0456">Lyase</keyword>
<evidence type="ECO:0000313" key="2">
    <source>
        <dbReference type="Proteomes" id="UP000094844"/>
    </source>
</evidence>
<dbReference type="AlphaFoldDB" id="A0A1C6YVM3"/>